<feature type="region of interest" description="Disordered" evidence="1">
    <location>
        <begin position="58"/>
        <end position="91"/>
    </location>
</feature>
<name>A0AAV7L5P2_PLEWA</name>
<dbReference type="Proteomes" id="UP001066276">
    <property type="component" value="Chromosome 12"/>
</dbReference>
<accession>A0AAV7L5P2</accession>
<feature type="compositionally biased region" description="Low complexity" evidence="1">
    <location>
        <begin position="1"/>
        <end position="16"/>
    </location>
</feature>
<evidence type="ECO:0008006" key="4">
    <source>
        <dbReference type="Google" id="ProtNLM"/>
    </source>
</evidence>
<reference evidence="2" key="1">
    <citation type="journal article" date="2022" name="bioRxiv">
        <title>Sequencing and chromosome-scale assembly of the giantPleurodeles waltlgenome.</title>
        <authorList>
            <person name="Brown T."/>
            <person name="Elewa A."/>
            <person name="Iarovenko S."/>
            <person name="Subramanian E."/>
            <person name="Araus A.J."/>
            <person name="Petzold A."/>
            <person name="Susuki M."/>
            <person name="Suzuki K.-i.T."/>
            <person name="Hayashi T."/>
            <person name="Toyoda A."/>
            <person name="Oliveira C."/>
            <person name="Osipova E."/>
            <person name="Leigh N.D."/>
            <person name="Simon A."/>
            <person name="Yun M.H."/>
        </authorList>
    </citation>
    <scope>NUCLEOTIDE SEQUENCE</scope>
    <source>
        <strain evidence="2">20211129_DDA</strain>
        <tissue evidence="2">Liver</tissue>
    </source>
</reference>
<evidence type="ECO:0000256" key="1">
    <source>
        <dbReference type="SAM" id="MobiDB-lite"/>
    </source>
</evidence>
<protein>
    <recommendedName>
        <fullName evidence="4">Secreted protein</fullName>
    </recommendedName>
</protein>
<feature type="region of interest" description="Disordered" evidence="1">
    <location>
        <begin position="1"/>
        <end position="42"/>
    </location>
</feature>
<evidence type="ECO:0000313" key="2">
    <source>
        <dbReference type="EMBL" id="KAJ1083135.1"/>
    </source>
</evidence>
<comment type="caution">
    <text evidence="2">The sequence shown here is derived from an EMBL/GenBank/DDBJ whole genome shotgun (WGS) entry which is preliminary data.</text>
</comment>
<organism evidence="2 3">
    <name type="scientific">Pleurodeles waltl</name>
    <name type="common">Iberian ribbed newt</name>
    <dbReference type="NCBI Taxonomy" id="8319"/>
    <lineage>
        <taxon>Eukaryota</taxon>
        <taxon>Metazoa</taxon>
        <taxon>Chordata</taxon>
        <taxon>Craniata</taxon>
        <taxon>Vertebrata</taxon>
        <taxon>Euteleostomi</taxon>
        <taxon>Amphibia</taxon>
        <taxon>Batrachia</taxon>
        <taxon>Caudata</taxon>
        <taxon>Salamandroidea</taxon>
        <taxon>Salamandridae</taxon>
        <taxon>Pleurodelinae</taxon>
        <taxon>Pleurodeles</taxon>
    </lineage>
</organism>
<dbReference type="AlphaFoldDB" id="A0AAV7L5P2"/>
<dbReference type="EMBL" id="JANPWB010000016">
    <property type="protein sequence ID" value="KAJ1083135.1"/>
    <property type="molecule type" value="Genomic_DNA"/>
</dbReference>
<sequence>MTSVALWAASPLSWASRPRRPDNATPPPGQAFPSEGESRAAGPQTCVCELSWHGSGARQLQEGLAPDMVVSPPVSAPTPPPQNHRGTELTL</sequence>
<evidence type="ECO:0000313" key="3">
    <source>
        <dbReference type="Proteomes" id="UP001066276"/>
    </source>
</evidence>
<keyword evidence="3" id="KW-1185">Reference proteome</keyword>
<gene>
    <name evidence="2" type="ORF">NDU88_003295</name>
</gene>
<proteinExistence type="predicted"/>